<name>A0ABP0F2X6_CLALP</name>
<protein>
    <recommendedName>
        <fullName evidence="5">Lysyl oxidase homolog</fullName>
    </recommendedName>
</protein>
<reference evidence="3 4" key="1">
    <citation type="submission" date="2024-02" db="EMBL/GenBank/DDBJ databases">
        <authorList>
            <person name="Daric V."/>
            <person name="Darras S."/>
        </authorList>
    </citation>
    <scope>NUCLEOTIDE SEQUENCE [LARGE SCALE GENOMIC DNA]</scope>
</reference>
<feature type="compositionally biased region" description="Polar residues" evidence="1">
    <location>
        <begin position="837"/>
        <end position="846"/>
    </location>
</feature>
<evidence type="ECO:0000256" key="1">
    <source>
        <dbReference type="SAM" id="MobiDB-lite"/>
    </source>
</evidence>
<evidence type="ECO:0008006" key="5">
    <source>
        <dbReference type="Google" id="ProtNLM"/>
    </source>
</evidence>
<feature type="compositionally biased region" description="Polar residues" evidence="1">
    <location>
        <begin position="996"/>
        <end position="1028"/>
    </location>
</feature>
<dbReference type="PRINTS" id="PR00074">
    <property type="entry name" value="LYSYLOXIDASE"/>
</dbReference>
<feature type="compositionally biased region" description="Polar residues" evidence="1">
    <location>
        <begin position="813"/>
        <end position="825"/>
    </location>
</feature>
<feature type="compositionally biased region" description="Low complexity" evidence="1">
    <location>
        <begin position="564"/>
        <end position="583"/>
    </location>
</feature>
<dbReference type="InterPro" id="IPR050912">
    <property type="entry name" value="LOX-like_protein"/>
</dbReference>
<feature type="region of interest" description="Disordered" evidence="1">
    <location>
        <begin position="121"/>
        <end position="180"/>
    </location>
</feature>
<feature type="compositionally biased region" description="Polar residues" evidence="1">
    <location>
        <begin position="137"/>
        <end position="147"/>
    </location>
</feature>
<feature type="region of interest" description="Disordered" evidence="1">
    <location>
        <begin position="467"/>
        <end position="600"/>
    </location>
</feature>
<feature type="compositionally biased region" description="Low complexity" evidence="1">
    <location>
        <begin position="1030"/>
        <end position="1044"/>
    </location>
</feature>
<feature type="compositionally biased region" description="Low complexity" evidence="1">
    <location>
        <begin position="66"/>
        <end position="76"/>
    </location>
</feature>
<feature type="region of interest" description="Disordered" evidence="1">
    <location>
        <begin position="46"/>
        <end position="106"/>
    </location>
</feature>
<gene>
    <name evidence="3" type="ORF">CVLEPA_LOCUS2469</name>
</gene>
<feature type="signal peptide" evidence="2">
    <location>
        <begin position="1"/>
        <end position="25"/>
    </location>
</feature>
<feature type="region of interest" description="Disordered" evidence="1">
    <location>
        <begin position="700"/>
        <end position="950"/>
    </location>
</feature>
<dbReference type="Proteomes" id="UP001642483">
    <property type="component" value="Unassembled WGS sequence"/>
</dbReference>
<feature type="compositionally biased region" description="Polar residues" evidence="1">
    <location>
        <begin position="780"/>
        <end position="801"/>
    </location>
</feature>
<feature type="compositionally biased region" description="Low complexity" evidence="1">
    <location>
        <begin position="171"/>
        <end position="180"/>
    </location>
</feature>
<feature type="compositionally biased region" description="Polar residues" evidence="1">
    <location>
        <begin position="731"/>
        <end position="749"/>
    </location>
</feature>
<feature type="compositionally biased region" description="Low complexity" evidence="1">
    <location>
        <begin position="83"/>
        <end position="106"/>
    </location>
</feature>
<dbReference type="InterPro" id="IPR001695">
    <property type="entry name" value="Lysyl_oxidase"/>
</dbReference>
<evidence type="ECO:0000256" key="2">
    <source>
        <dbReference type="SAM" id="SignalP"/>
    </source>
</evidence>
<organism evidence="3 4">
    <name type="scientific">Clavelina lepadiformis</name>
    <name type="common">Light-bulb sea squirt</name>
    <name type="synonym">Ascidia lepadiformis</name>
    <dbReference type="NCBI Taxonomy" id="159417"/>
    <lineage>
        <taxon>Eukaryota</taxon>
        <taxon>Metazoa</taxon>
        <taxon>Chordata</taxon>
        <taxon>Tunicata</taxon>
        <taxon>Ascidiacea</taxon>
        <taxon>Aplousobranchia</taxon>
        <taxon>Clavelinidae</taxon>
        <taxon>Clavelina</taxon>
    </lineage>
</organism>
<feature type="region of interest" description="Disordered" evidence="1">
    <location>
        <begin position="355"/>
        <end position="409"/>
    </location>
</feature>
<feature type="chain" id="PRO_5046610333" description="Lysyl oxidase homolog" evidence="2">
    <location>
        <begin position="26"/>
        <end position="1299"/>
    </location>
</feature>
<feature type="region of interest" description="Disordered" evidence="1">
    <location>
        <begin position="617"/>
        <end position="676"/>
    </location>
</feature>
<feature type="compositionally biased region" description="Low complexity" evidence="1">
    <location>
        <begin position="852"/>
        <end position="868"/>
    </location>
</feature>
<evidence type="ECO:0000313" key="4">
    <source>
        <dbReference type="Proteomes" id="UP001642483"/>
    </source>
</evidence>
<feature type="compositionally biased region" description="Polar residues" evidence="1">
    <location>
        <begin position="553"/>
        <end position="563"/>
    </location>
</feature>
<feature type="region of interest" description="Disordered" evidence="1">
    <location>
        <begin position="967"/>
        <end position="1074"/>
    </location>
</feature>
<feature type="compositionally biased region" description="Low complexity" evidence="1">
    <location>
        <begin position="931"/>
        <end position="949"/>
    </location>
</feature>
<feature type="compositionally biased region" description="Polar residues" evidence="1">
    <location>
        <begin position="869"/>
        <end position="894"/>
    </location>
</feature>
<sequence length="1299" mass="138838">MSNQAWFVALFAGMLIASMIDVSESRTPNVLKRLVEHTRQRRQAINHRIKRQSDEPSGTPAQDYISHSSHPLSSLSYGQLQHGSSYSLSDDSSASSSDNGGSSASYNFPDRIAYASLTDPAATLSPSRPPSSAKPSTYGSQYNSASYGQRPYSSSYGASQQQAPRGYMGQGSNPYAAGSSSGSYSPMGSYAYGTRGGGYAQQQQPQQQQQGYAGMSTYSMYQPQYAGYAGQMSGVPMSPYKYGQNSVGYNPYGTTGGGYQGMTSYGQAGYPTGGNGYPYQESNPYGQGGGYQSAMGSPYAYTGSQNAARSPYGQSASSSSMSYYNRYGGGGYAGGMTAGGTSGMNSYGGNYDSSETYTGHTAPDGGSEGTDIRIGSSSTRYNPSTVESGRSSQSAQAGHSSSAYPYGSTSGQANYASYPSGSSSYPAMSGYNTPSGRQSSYYQGSQGSMTQYTGTNRMGVGYAQSRSQEAGNGYGQGMSHATGGNYGQAIPSRTGYGQSNLHGTSMGYGQSSSSGTGYQQGVGMGYRQGSTLGSSSTNEQSYNYGERAGAGQYGSTSRTANAPSSNSQYYSGTSSQGSSNHYSRVAGGTGTSSSQYLPSSGSQNAYGGNYGGVQSSASYPYGSSSQSGVSSQQYGNPRGLGQERQQSESHGTTNSRAGTNYETHSPSSSYQNGIPRISGVANSNMYNGNTDPSASIYRQEDARAEKAVANSNSYPGLTAQSNDVSYPVPQENPQDLSQYSGTDGTTYSDRGSPYDALPSSKSQRLYSQSSSSEQGSSEQLANSQTSYDQGTQYGSSNSYGQSEYGGRNDYEPSRTQYPLGSNSVESARDVPTETEQKPIQSASSEYYQARPSETYSSSSSSSGSDASSQNNFGIGSSYGSYQDNSIPSKATASETNDENGNGEDTNSLYIVPSRSRGRDRSPAGEATDNNQVSQSSPQSPSGQSDASQQTSNFASYASYGQEENAYQAGYDDPYSDGYTNEDYNGPSDTGGDDNTNESGTNVQSQSETQDGSVGQESSYYQSVQTGVQAESHNSVSDVSASVSNEDADARQQFQPSEIYEDQTGTLILQRPNRRNNMAENVESQEEITQTSPPPLLPDLKLDHRKLFTHFFLDRNTPYRSLMCAKEEGCLPSDNSRFYTQSKKLLRFQTTVRNIGKAPFLPALKKKDWTWHQCHNHSHSMKIFTHYDLLNVTSREKEAEGHKASFCLEDSSCDHGIRKVYNCDKGHQGISPGCEDTYKASIDCQWIDVTNVVEAEYIFRVTINPDRLVPESDYSNNGVECSVEIKRFTANIWNCRFIGV</sequence>
<dbReference type="Pfam" id="PF01186">
    <property type="entry name" value="Lysyl_oxidase"/>
    <property type="match status" value="1"/>
</dbReference>
<keyword evidence="4" id="KW-1185">Reference proteome</keyword>
<feature type="compositionally biased region" description="Polar residues" evidence="1">
    <location>
        <begin position="709"/>
        <end position="724"/>
    </location>
</feature>
<feature type="compositionally biased region" description="Low complexity" evidence="1">
    <location>
        <begin position="617"/>
        <end position="635"/>
    </location>
</feature>
<accession>A0ABP0F2X6</accession>
<feature type="compositionally biased region" description="Low complexity" evidence="1">
    <location>
        <begin position="388"/>
        <end position="403"/>
    </location>
</feature>
<dbReference type="PANTHER" id="PTHR45817">
    <property type="entry name" value="LYSYL OXIDASE-LIKE-RELATED"/>
    <property type="match status" value="1"/>
</dbReference>
<dbReference type="EMBL" id="CAWYQH010000001">
    <property type="protein sequence ID" value="CAK8672784.1"/>
    <property type="molecule type" value="Genomic_DNA"/>
</dbReference>
<keyword evidence="2" id="KW-0732">Signal</keyword>
<feature type="compositionally biased region" description="Polar residues" evidence="1">
    <location>
        <begin position="648"/>
        <end position="672"/>
    </location>
</feature>
<feature type="compositionally biased region" description="Polar residues" evidence="1">
    <location>
        <begin position="528"/>
        <end position="543"/>
    </location>
</feature>
<feature type="compositionally biased region" description="Low complexity" evidence="1">
    <location>
        <begin position="503"/>
        <end position="517"/>
    </location>
</feature>
<dbReference type="PANTHER" id="PTHR45817:SF4">
    <property type="entry name" value="LYSYL OXIDASE-LIKE-RELATED"/>
    <property type="match status" value="1"/>
</dbReference>
<feature type="compositionally biased region" description="Polar residues" evidence="1">
    <location>
        <begin position="375"/>
        <end position="387"/>
    </location>
</feature>
<feature type="compositionally biased region" description="Low complexity" evidence="1">
    <location>
        <begin position="152"/>
        <end position="163"/>
    </location>
</feature>
<proteinExistence type="predicted"/>
<feature type="compositionally biased region" description="Low complexity" evidence="1">
    <location>
        <begin position="759"/>
        <end position="779"/>
    </location>
</feature>
<feature type="compositionally biased region" description="Basic and acidic residues" evidence="1">
    <location>
        <begin position="826"/>
        <end position="836"/>
    </location>
</feature>
<evidence type="ECO:0000313" key="3">
    <source>
        <dbReference type="EMBL" id="CAK8672784.1"/>
    </source>
</evidence>
<comment type="caution">
    <text evidence="3">The sequence shown here is derived from an EMBL/GenBank/DDBJ whole genome shotgun (WGS) entry which is preliminary data.</text>
</comment>